<evidence type="ECO:0000256" key="11">
    <source>
        <dbReference type="SAM" id="Phobius"/>
    </source>
</evidence>
<evidence type="ECO:0000256" key="3">
    <source>
        <dbReference type="ARBA" id="ARBA00009843"/>
    </source>
</evidence>
<accession>A0ABT0QZY9</accession>
<evidence type="ECO:0000256" key="9">
    <source>
        <dbReference type="ARBA" id="ARBA00023136"/>
    </source>
</evidence>
<protein>
    <recommendedName>
        <fullName evidence="12">Citrate transporter-like domain-containing protein</fullName>
    </recommendedName>
</protein>
<evidence type="ECO:0000256" key="5">
    <source>
        <dbReference type="ARBA" id="ARBA00022475"/>
    </source>
</evidence>
<feature type="transmembrane region" description="Helical" evidence="11">
    <location>
        <begin position="100"/>
        <end position="133"/>
    </location>
</feature>
<comment type="subcellular location">
    <subcellularLocation>
        <location evidence="1">Cell membrane</location>
        <topology evidence="1">Multi-pass membrane protein</topology>
    </subcellularLocation>
</comment>
<evidence type="ECO:0000259" key="12">
    <source>
        <dbReference type="Pfam" id="PF03600"/>
    </source>
</evidence>
<comment type="similarity">
    <text evidence="3">Belongs to the CitM (TC 2.A.11) transporter family.</text>
</comment>
<keyword evidence="8 11" id="KW-1133">Transmembrane helix</keyword>
<feature type="transmembrane region" description="Helical" evidence="11">
    <location>
        <begin position="182"/>
        <end position="202"/>
    </location>
</feature>
<feature type="region of interest" description="Disordered" evidence="10">
    <location>
        <begin position="215"/>
        <end position="247"/>
    </location>
</feature>
<feature type="transmembrane region" description="Helical" evidence="11">
    <location>
        <begin position="60"/>
        <end position="88"/>
    </location>
</feature>
<name>A0ABT0QZY9_9MICO</name>
<feature type="transmembrane region" description="Helical" evidence="11">
    <location>
        <begin position="28"/>
        <end position="48"/>
    </location>
</feature>
<evidence type="ECO:0000313" key="13">
    <source>
        <dbReference type="EMBL" id="MCL6423201.1"/>
    </source>
</evidence>
<feature type="transmembrane region" description="Helical" evidence="11">
    <location>
        <begin position="140"/>
        <end position="162"/>
    </location>
</feature>
<organism evidence="13 14">
    <name type="scientific">Brachybacterium equifaecis</name>
    <dbReference type="NCBI Taxonomy" id="2910770"/>
    <lineage>
        <taxon>Bacteria</taxon>
        <taxon>Bacillati</taxon>
        <taxon>Actinomycetota</taxon>
        <taxon>Actinomycetes</taxon>
        <taxon>Micrococcales</taxon>
        <taxon>Dermabacteraceae</taxon>
        <taxon>Brachybacterium</taxon>
    </lineage>
</organism>
<keyword evidence="9 11" id="KW-0472">Membrane</keyword>
<keyword evidence="4" id="KW-0813">Transport</keyword>
<dbReference type="InterPro" id="IPR004680">
    <property type="entry name" value="Cit_transptr-like_dom"/>
</dbReference>
<feature type="transmembrane region" description="Helical" evidence="11">
    <location>
        <begin position="254"/>
        <end position="272"/>
    </location>
</feature>
<comment type="similarity">
    <text evidence="2">Belongs to the ArsB family.</text>
</comment>
<feature type="domain" description="Citrate transporter-like" evidence="12">
    <location>
        <begin position="33"/>
        <end position="375"/>
    </location>
</feature>
<evidence type="ECO:0000256" key="2">
    <source>
        <dbReference type="ARBA" id="ARBA00006433"/>
    </source>
</evidence>
<keyword evidence="6 11" id="KW-0812">Transmembrane</keyword>
<keyword evidence="7" id="KW-0059">Arsenical resistance</keyword>
<dbReference type="EMBL" id="JAKNCJ010000002">
    <property type="protein sequence ID" value="MCL6423201.1"/>
    <property type="molecule type" value="Genomic_DNA"/>
</dbReference>
<reference evidence="13" key="1">
    <citation type="submission" date="2022-02" db="EMBL/GenBank/DDBJ databases">
        <authorList>
            <person name="Lee M."/>
            <person name="Kim S.-J."/>
            <person name="Jung M.-Y."/>
        </authorList>
    </citation>
    <scope>NUCLEOTIDE SEQUENCE</scope>
    <source>
        <strain evidence="13">JHP9</strain>
    </source>
</reference>
<feature type="transmembrane region" description="Helical" evidence="11">
    <location>
        <begin position="311"/>
        <end position="331"/>
    </location>
</feature>
<evidence type="ECO:0000256" key="7">
    <source>
        <dbReference type="ARBA" id="ARBA00022849"/>
    </source>
</evidence>
<sequence length="442" mass="44092">MNTPADPGARAAAGSAPGARPRALHWRFPGLSLLLLVLALAAIAAGMIPGERALAVLERVWPVLLFLLLLKVVSDLLEVTGLFAALSALLARAGRGHPAALLGLVTALGLVCTIVLSLDATAVLVTPIAIGLARREGLRIAPFLLACIWSAGVGSLLLPVSNLTNLLAQQTLSWHALEFARATWPLQIVLALVLVAVLLALFGGRLREARVATGADGPVGPAHGGPAQRAADGEPQPGAVPAGASAGGDRGTGAAAWAGALGIAGFAAAVLAGVEPWLAAAALSALLLVAALAAAPRGGRGTVVRAVKPPWAMAAFALGLFLLMEGISAPLQPTLQAMLGPGEGFAGLLRVEAVAALAANLGNNLPAYLLLEPAAGSPGQVLALLVGVNAGALVLPWGSLSTLLVLQVARERGAGLSMLRIVGLGALLVVLLLVAGAAVLGA</sequence>
<dbReference type="InterPro" id="IPR000802">
    <property type="entry name" value="Arsenical_pump_ArsB"/>
</dbReference>
<evidence type="ECO:0000256" key="8">
    <source>
        <dbReference type="ARBA" id="ARBA00022989"/>
    </source>
</evidence>
<evidence type="ECO:0000256" key="1">
    <source>
        <dbReference type="ARBA" id="ARBA00004651"/>
    </source>
</evidence>
<proteinExistence type="inferred from homology"/>
<dbReference type="Pfam" id="PF03600">
    <property type="entry name" value="CitMHS"/>
    <property type="match status" value="1"/>
</dbReference>
<feature type="transmembrane region" description="Helical" evidence="11">
    <location>
        <begin position="381"/>
        <end position="406"/>
    </location>
</feature>
<evidence type="ECO:0000256" key="4">
    <source>
        <dbReference type="ARBA" id="ARBA00022448"/>
    </source>
</evidence>
<dbReference type="PANTHER" id="PTHR43302">
    <property type="entry name" value="TRANSPORTER ARSB-RELATED"/>
    <property type="match status" value="1"/>
</dbReference>
<evidence type="ECO:0000256" key="10">
    <source>
        <dbReference type="SAM" id="MobiDB-lite"/>
    </source>
</evidence>
<gene>
    <name evidence="13" type="ORF">Bequi_07355</name>
</gene>
<dbReference type="RefSeq" id="WP_249737290.1">
    <property type="nucleotide sequence ID" value="NZ_JAKNCJ010000002.1"/>
</dbReference>
<evidence type="ECO:0000313" key="14">
    <source>
        <dbReference type="Proteomes" id="UP001203761"/>
    </source>
</evidence>
<keyword evidence="14" id="KW-1185">Reference proteome</keyword>
<evidence type="ECO:0000256" key="6">
    <source>
        <dbReference type="ARBA" id="ARBA00022692"/>
    </source>
</evidence>
<feature type="transmembrane region" description="Helical" evidence="11">
    <location>
        <begin position="418"/>
        <end position="440"/>
    </location>
</feature>
<dbReference type="PRINTS" id="PR00758">
    <property type="entry name" value="ARSENICPUMP"/>
</dbReference>
<keyword evidence="5" id="KW-1003">Cell membrane</keyword>
<comment type="caution">
    <text evidence="13">The sequence shown here is derived from an EMBL/GenBank/DDBJ whole genome shotgun (WGS) entry which is preliminary data.</text>
</comment>
<dbReference type="PANTHER" id="PTHR43302:SF5">
    <property type="entry name" value="TRANSPORTER ARSB-RELATED"/>
    <property type="match status" value="1"/>
</dbReference>
<feature type="transmembrane region" description="Helical" evidence="11">
    <location>
        <begin position="278"/>
        <end position="299"/>
    </location>
</feature>
<feature type="compositionally biased region" description="Low complexity" evidence="10">
    <location>
        <begin position="235"/>
        <end position="244"/>
    </location>
</feature>
<dbReference type="Proteomes" id="UP001203761">
    <property type="component" value="Unassembled WGS sequence"/>
</dbReference>